<dbReference type="EMBL" id="CP003929">
    <property type="protein sequence ID" value="AGB36453.1"/>
    <property type="molecule type" value="Genomic_DNA"/>
</dbReference>
<sequence length="192" mass="19467">MSVESVPAVERFAAALADLDVPITRTAPTEEAFEDALRTVVAEPDPEAVVGTPLPFGTVSLPGWVDDEPTPAVLESATTGVTAASLGIAEYGSVVLPGTPDGSEPVSLFPEHHVAVLRERDLVADMPTAIEQLGPQLRDGASAIVATGPSATADMGALVKGAHGPKAVHVVLIEDGATDSSDATDPIGGEDS</sequence>
<gene>
    <name evidence="2" type="ORF">Natoc_0592</name>
</gene>
<dbReference type="Proteomes" id="UP000010878">
    <property type="component" value="Chromosome"/>
</dbReference>
<dbReference type="InterPro" id="IPR003741">
    <property type="entry name" value="LUD_dom"/>
</dbReference>
<dbReference type="HOGENOM" id="CLU_090664_1_3_2"/>
<reference evidence="2 3" key="1">
    <citation type="submission" date="2012-11" db="EMBL/GenBank/DDBJ databases">
        <title>FINISHED of Natronococcus occultus SP4, DSM 3396.</title>
        <authorList>
            <consortium name="DOE Joint Genome Institute"/>
            <person name="Eisen J."/>
            <person name="Huntemann M."/>
            <person name="Wei C.-L."/>
            <person name="Han J."/>
            <person name="Detter J.C."/>
            <person name="Han C."/>
            <person name="Tapia R."/>
            <person name="Chen A."/>
            <person name="Kyrpides N."/>
            <person name="Mavromatis K."/>
            <person name="Markowitz V."/>
            <person name="Szeto E."/>
            <person name="Ivanova N."/>
            <person name="Mikhailova N."/>
            <person name="Ovchinnikova G."/>
            <person name="Pagani I."/>
            <person name="Pati A."/>
            <person name="Goodwin L."/>
            <person name="Nordberg H.P."/>
            <person name="Cantor M.N."/>
            <person name="Hua S.X."/>
            <person name="Woyke T."/>
            <person name="Eisen J."/>
            <person name="Klenk H.-P."/>
            <person name="Klenk H.-P."/>
        </authorList>
    </citation>
    <scope>NUCLEOTIDE SEQUENCE [LARGE SCALE GENOMIC DNA]</scope>
    <source>
        <strain evidence="2 3">SP4</strain>
    </source>
</reference>
<dbReference type="Gene3D" id="3.40.50.10420">
    <property type="entry name" value="NagB/RpiA/CoA transferase-like"/>
    <property type="match status" value="1"/>
</dbReference>
<organism evidence="2 3">
    <name type="scientific">Natronococcus occultus SP4</name>
    <dbReference type="NCBI Taxonomy" id="694430"/>
    <lineage>
        <taxon>Archaea</taxon>
        <taxon>Methanobacteriati</taxon>
        <taxon>Methanobacteriota</taxon>
        <taxon>Stenosarchaea group</taxon>
        <taxon>Halobacteria</taxon>
        <taxon>Halobacteriales</taxon>
        <taxon>Natrialbaceae</taxon>
        <taxon>Natronococcus</taxon>
    </lineage>
</organism>
<dbReference type="SUPFAM" id="SSF100950">
    <property type="entry name" value="NagB/RpiA/CoA transferase-like"/>
    <property type="match status" value="1"/>
</dbReference>
<proteinExistence type="predicted"/>
<dbReference type="RefSeq" id="WP_015319907.1">
    <property type="nucleotide sequence ID" value="NC_019974.1"/>
</dbReference>
<name>L0JX69_9EURY</name>
<evidence type="ECO:0000313" key="3">
    <source>
        <dbReference type="Proteomes" id="UP000010878"/>
    </source>
</evidence>
<dbReference type="STRING" id="694430.Natoc_0592"/>
<dbReference type="KEGG" id="nou:Natoc_0592"/>
<dbReference type="AlphaFoldDB" id="L0JX69"/>
<dbReference type="Pfam" id="PF02589">
    <property type="entry name" value="LUD_dom"/>
    <property type="match status" value="1"/>
</dbReference>
<protein>
    <recommendedName>
        <fullName evidence="1">LUD domain-containing protein</fullName>
    </recommendedName>
</protein>
<dbReference type="OrthoDB" id="199019at2157"/>
<keyword evidence="3" id="KW-1185">Reference proteome</keyword>
<dbReference type="PANTHER" id="PTHR43682">
    <property type="entry name" value="LACTATE UTILIZATION PROTEIN C"/>
    <property type="match status" value="1"/>
</dbReference>
<evidence type="ECO:0000259" key="1">
    <source>
        <dbReference type="Pfam" id="PF02589"/>
    </source>
</evidence>
<accession>L0JX69</accession>
<feature type="domain" description="LUD" evidence="1">
    <location>
        <begin position="74"/>
        <end position="173"/>
    </location>
</feature>
<dbReference type="InterPro" id="IPR037171">
    <property type="entry name" value="NagB/RpiA_transferase-like"/>
</dbReference>
<dbReference type="GeneID" id="14405620"/>
<dbReference type="eggNOG" id="arCOG04519">
    <property type="taxonomic scope" value="Archaea"/>
</dbReference>
<dbReference type="PANTHER" id="PTHR43682:SF1">
    <property type="entry name" value="LACTATE UTILIZATION PROTEIN C"/>
    <property type="match status" value="1"/>
</dbReference>
<evidence type="ECO:0000313" key="2">
    <source>
        <dbReference type="EMBL" id="AGB36453.1"/>
    </source>
</evidence>
<dbReference type="InterPro" id="IPR024185">
    <property type="entry name" value="FTHF_cligase-like_sf"/>
</dbReference>